<evidence type="ECO:0000313" key="1">
    <source>
        <dbReference type="EMBL" id="CAF1302390.1"/>
    </source>
</evidence>
<evidence type="ECO:0000313" key="2">
    <source>
        <dbReference type="EMBL" id="CAF4128933.1"/>
    </source>
</evidence>
<feature type="non-terminal residue" evidence="1">
    <location>
        <position position="1"/>
    </location>
</feature>
<protein>
    <submittedName>
        <fullName evidence="1">Uncharacterized protein</fullName>
    </submittedName>
</protein>
<dbReference type="EMBL" id="CAJNOQ010012542">
    <property type="protein sequence ID" value="CAF1302390.1"/>
    <property type="molecule type" value="Genomic_DNA"/>
</dbReference>
<dbReference type="AlphaFoldDB" id="A0A815DSK3"/>
<dbReference type="OrthoDB" id="10059800at2759"/>
<proteinExistence type="predicted"/>
<dbReference type="EMBL" id="CAJOBC010038105">
    <property type="protein sequence ID" value="CAF4128933.1"/>
    <property type="molecule type" value="Genomic_DNA"/>
</dbReference>
<evidence type="ECO:0000313" key="3">
    <source>
        <dbReference type="Proteomes" id="UP000663829"/>
    </source>
</evidence>
<organism evidence="1 3">
    <name type="scientific">Didymodactylos carnosus</name>
    <dbReference type="NCBI Taxonomy" id="1234261"/>
    <lineage>
        <taxon>Eukaryota</taxon>
        <taxon>Metazoa</taxon>
        <taxon>Spiralia</taxon>
        <taxon>Gnathifera</taxon>
        <taxon>Rotifera</taxon>
        <taxon>Eurotatoria</taxon>
        <taxon>Bdelloidea</taxon>
        <taxon>Philodinida</taxon>
        <taxon>Philodinidae</taxon>
        <taxon>Didymodactylos</taxon>
    </lineage>
</organism>
<accession>A0A815DSK3</accession>
<name>A0A815DSK3_9BILA</name>
<gene>
    <name evidence="1" type="ORF">GPM918_LOCUS28587</name>
    <name evidence="2" type="ORF">SRO942_LOCUS29100</name>
</gene>
<comment type="caution">
    <text evidence="1">The sequence shown here is derived from an EMBL/GenBank/DDBJ whole genome shotgun (WGS) entry which is preliminary data.</text>
</comment>
<reference evidence="1" key="1">
    <citation type="submission" date="2021-02" db="EMBL/GenBank/DDBJ databases">
        <authorList>
            <person name="Nowell W R."/>
        </authorList>
    </citation>
    <scope>NUCLEOTIDE SEQUENCE</scope>
</reference>
<keyword evidence="3" id="KW-1185">Reference proteome</keyword>
<sequence>SSLIKNYQSSIRLKYDNLWFTNPLELSSPIEEIVTSCSKVANVFLPAGFHAIDLEVQTFVE</sequence>
<dbReference type="Proteomes" id="UP000681722">
    <property type="component" value="Unassembled WGS sequence"/>
</dbReference>
<dbReference type="Proteomes" id="UP000663829">
    <property type="component" value="Unassembled WGS sequence"/>
</dbReference>